<dbReference type="AlphaFoldDB" id="A0A7G9SF22"/>
<dbReference type="EMBL" id="CP060718">
    <property type="protein sequence ID" value="QNN66447.1"/>
    <property type="molecule type" value="Genomic_DNA"/>
</dbReference>
<dbReference type="RefSeq" id="WP_187537039.1">
    <property type="nucleotide sequence ID" value="NZ_BAABJT010000001.1"/>
</dbReference>
<accession>A0A7G9SF22</accession>
<dbReference type="Proteomes" id="UP000515971">
    <property type="component" value="Chromosome"/>
</dbReference>
<organism evidence="1 2">
    <name type="scientific">Sphingomonas lutea</name>
    <dbReference type="NCBI Taxonomy" id="1045317"/>
    <lineage>
        <taxon>Bacteria</taxon>
        <taxon>Pseudomonadati</taxon>
        <taxon>Pseudomonadota</taxon>
        <taxon>Alphaproteobacteria</taxon>
        <taxon>Sphingomonadales</taxon>
        <taxon>Sphingomonadaceae</taxon>
        <taxon>Sphingomonas</taxon>
    </lineage>
</organism>
<dbReference type="KEGG" id="slut:H9L13_06835"/>
<evidence type="ECO:0000313" key="2">
    <source>
        <dbReference type="Proteomes" id="UP000515971"/>
    </source>
</evidence>
<keyword evidence="2" id="KW-1185">Reference proteome</keyword>
<sequence length="277" mass="30200">MPTTISRSRSGALPFCISATAWVDLLGYGSMIADAELNPIDPRAKEAVTRLRTFHRIVADHSGRYYRTLVINDGAVAYRDLSLRDNGVTHDFLQRSQQLFEAISENEDRNRWPGARMVLGLGFRARGSRRAIDDAERRVGMILAELTAGKVSAAEAVRQAASIQRYSDGIPQLQANFAFTRSYVADSAGSRAGLGGPSMFVDTAMFEDGVPPKWVKCGSAIVFREPRLAIDCSFVAVTGLTAPGKKDDRIPGLRDGLEIGEAIAPTIALRTLLRTSR</sequence>
<reference evidence="1 2" key="1">
    <citation type="submission" date="2020-08" db="EMBL/GenBank/DDBJ databases">
        <title>Genome sequence of Sphingomonas lutea KCTC 23642T.</title>
        <authorList>
            <person name="Hyun D.-W."/>
            <person name="Bae J.-W."/>
        </authorList>
    </citation>
    <scope>NUCLEOTIDE SEQUENCE [LARGE SCALE GENOMIC DNA]</scope>
    <source>
        <strain evidence="1 2">KCTC 23642</strain>
    </source>
</reference>
<protein>
    <submittedName>
        <fullName evidence="1">Uncharacterized protein</fullName>
    </submittedName>
</protein>
<gene>
    <name evidence="1" type="ORF">H9L13_06835</name>
</gene>
<evidence type="ECO:0000313" key="1">
    <source>
        <dbReference type="EMBL" id="QNN66447.1"/>
    </source>
</evidence>
<name>A0A7G9SF22_9SPHN</name>
<proteinExistence type="predicted"/>